<feature type="transmembrane region" description="Helical" evidence="1">
    <location>
        <begin position="66"/>
        <end position="86"/>
    </location>
</feature>
<protein>
    <recommendedName>
        <fullName evidence="2">CAAX prenyl protease 2/Lysostaphin resistance protein A-like domain-containing protein</fullName>
    </recommendedName>
</protein>
<gene>
    <name evidence="3" type="ORF">EXIGUO9Y_350011</name>
</gene>
<evidence type="ECO:0000313" key="4">
    <source>
        <dbReference type="Proteomes" id="UP000439752"/>
    </source>
</evidence>
<evidence type="ECO:0000313" key="3">
    <source>
        <dbReference type="EMBL" id="VWX37714.1"/>
    </source>
</evidence>
<sequence length="205" mass="22721">MESNQTRPMHTTNVRLVLGIILLIAGFYALASFTWAWWGLFIGGALAWVIVFQKDSQIAFSRPHKLWLIPVGAIVYLVTATITGLVAKGIGFDWAANPGAGHLNQLIFMLPFMLMGEELLGIGILEGLRSKGLSFLLSSLISTLVFGLMHVFSYWDGSVFSTVVHVLLLQGVARLIFNYIYLKMGRSIWGSWLTHILVDLIALAR</sequence>
<evidence type="ECO:0000259" key="2">
    <source>
        <dbReference type="Pfam" id="PF02517"/>
    </source>
</evidence>
<dbReference type="InterPro" id="IPR003675">
    <property type="entry name" value="Rce1/LyrA-like_dom"/>
</dbReference>
<feature type="transmembrane region" description="Helical" evidence="1">
    <location>
        <begin position="12"/>
        <end position="29"/>
    </location>
</feature>
<organism evidence="3 4">
    <name type="scientific">Exiguobacterium oxidotolerans</name>
    <dbReference type="NCBI Taxonomy" id="223958"/>
    <lineage>
        <taxon>Bacteria</taxon>
        <taxon>Bacillati</taxon>
        <taxon>Bacillota</taxon>
        <taxon>Bacilli</taxon>
        <taxon>Bacillales</taxon>
        <taxon>Bacillales Family XII. Incertae Sedis</taxon>
        <taxon>Exiguobacterium</taxon>
    </lineage>
</organism>
<feature type="domain" description="CAAX prenyl protease 2/Lysostaphin resistance protein A-like" evidence="2">
    <location>
        <begin position="105"/>
        <end position="201"/>
    </location>
</feature>
<dbReference type="AlphaFoldDB" id="A0A653IET0"/>
<keyword evidence="4" id="KW-1185">Reference proteome</keyword>
<keyword evidence="1" id="KW-0812">Transmembrane</keyword>
<keyword evidence="1" id="KW-1133">Transmembrane helix</keyword>
<name>A0A653IET0_9BACL</name>
<evidence type="ECO:0000256" key="1">
    <source>
        <dbReference type="SAM" id="Phobius"/>
    </source>
</evidence>
<dbReference type="RefSeq" id="WP_159173679.1">
    <property type="nucleotide sequence ID" value="NZ_LR732312.1"/>
</dbReference>
<dbReference type="GO" id="GO:0080120">
    <property type="term" value="P:CAAX-box protein maturation"/>
    <property type="evidence" value="ECO:0007669"/>
    <property type="project" value="UniProtKB-ARBA"/>
</dbReference>
<feature type="transmembrane region" description="Helical" evidence="1">
    <location>
        <begin position="106"/>
        <end position="125"/>
    </location>
</feature>
<proteinExistence type="predicted"/>
<accession>A0A653IET0</accession>
<dbReference type="Proteomes" id="UP000439752">
    <property type="component" value="Unassembled WGS sequence"/>
</dbReference>
<dbReference type="Pfam" id="PF02517">
    <property type="entry name" value="Rce1-like"/>
    <property type="match status" value="1"/>
</dbReference>
<dbReference type="EMBL" id="CABWKQ010000029">
    <property type="protein sequence ID" value="VWX37714.1"/>
    <property type="molecule type" value="Genomic_DNA"/>
</dbReference>
<feature type="transmembrane region" description="Helical" evidence="1">
    <location>
        <begin position="132"/>
        <end position="152"/>
    </location>
</feature>
<feature type="transmembrane region" description="Helical" evidence="1">
    <location>
        <begin position="158"/>
        <end position="177"/>
    </location>
</feature>
<keyword evidence="1" id="KW-0472">Membrane</keyword>
<reference evidence="3 4" key="1">
    <citation type="submission" date="2019-10" db="EMBL/GenBank/DDBJ databases">
        <authorList>
            <person name="Karimi E."/>
        </authorList>
    </citation>
    <scope>NUCLEOTIDE SEQUENCE [LARGE SCALE GENOMIC DNA]</scope>
    <source>
        <strain evidence="3">Exiguobacterium sp. 9Y</strain>
    </source>
</reference>
<dbReference type="GO" id="GO:0004175">
    <property type="term" value="F:endopeptidase activity"/>
    <property type="evidence" value="ECO:0007669"/>
    <property type="project" value="UniProtKB-ARBA"/>
</dbReference>
<feature type="transmembrane region" description="Helical" evidence="1">
    <location>
        <begin position="35"/>
        <end position="54"/>
    </location>
</feature>